<dbReference type="Gene3D" id="1.20.1550.10">
    <property type="entry name" value="DsbB-like"/>
    <property type="match status" value="1"/>
</dbReference>
<dbReference type="SUPFAM" id="SSF158442">
    <property type="entry name" value="DsbB-like"/>
    <property type="match status" value="1"/>
</dbReference>
<dbReference type="Proteomes" id="UP000239480">
    <property type="component" value="Unassembled WGS sequence"/>
</dbReference>
<evidence type="ECO:0000256" key="1">
    <source>
        <dbReference type="ARBA" id="ARBA00004141"/>
    </source>
</evidence>
<organism evidence="6 7">
    <name type="scientific">Aliiruegeria haliotis</name>
    <dbReference type="NCBI Taxonomy" id="1280846"/>
    <lineage>
        <taxon>Bacteria</taxon>
        <taxon>Pseudomonadati</taxon>
        <taxon>Pseudomonadota</taxon>
        <taxon>Alphaproteobacteria</taxon>
        <taxon>Rhodobacterales</taxon>
        <taxon>Roseobacteraceae</taxon>
        <taxon>Aliiruegeria</taxon>
    </lineage>
</organism>
<keyword evidence="3 5" id="KW-1133">Transmembrane helix</keyword>
<evidence type="ECO:0000256" key="3">
    <source>
        <dbReference type="ARBA" id="ARBA00022989"/>
    </source>
</evidence>
<feature type="transmembrane region" description="Helical" evidence="5">
    <location>
        <begin position="65"/>
        <end position="83"/>
    </location>
</feature>
<reference evidence="6 7" key="1">
    <citation type="submission" date="2018-03" db="EMBL/GenBank/DDBJ databases">
        <title>Genomic Encyclopedia of Archaeal and Bacterial Type Strains, Phase II (KMG-II): from individual species to whole genera.</title>
        <authorList>
            <person name="Goeker M."/>
        </authorList>
    </citation>
    <scope>NUCLEOTIDE SEQUENCE [LARGE SCALE GENOMIC DNA]</scope>
    <source>
        <strain evidence="6 7">DSM 29328</strain>
    </source>
</reference>
<dbReference type="GO" id="GO:0016020">
    <property type="term" value="C:membrane"/>
    <property type="evidence" value="ECO:0007669"/>
    <property type="project" value="UniProtKB-SubCell"/>
</dbReference>
<comment type="caution">
    <text evidence="6">The sequence shown here is derived from an EMBL/GenBank/DDBJ whole genome shotgun (WGS) entry which is preliminary data.</text>
</comment>
<dbReference type="GO" id="GO:0006457">
    <property type="term" value="P:protein folding"/>
    <property type="evidence" value="ECO:0007669"/>
    <property type="project" value="InterPro"/>
</dbReference>
<protein>
    <submittedName>
        <fullName evidence="6">Disulfide bond formation protein DsbB</fullName>
    </submittedName>
</protein>
<sequence length="155" mass="16426">MTQTRTQLVVLATIISAGTLAGAFFLQHVGGLIPCEMCFWHRYPHAILIGLGLLALIWRSPLPALLAASVAAISLVIAIYHSGVERKWWAGPDSCTGGQDLSGLSGTDLLDFNAASAIVNCDEVSYALFGMTLANANVFVSLVLIVIWGAAARRT</sequence>
<evidence type="ECO:0000256" key="4">
    <source>
        <dbReference type="ARBA" id="ARBA00023136"/>
    </source>
</evidence>
<evidence type="ECO:0000256" key="5">
    <source>
        <dbReference type="SAM" id="Phobius"/>
    </source>
</evidence>
<dbReference type="RefSeq" id="WP_106203403.1">
    <property type="nucleotide sequence ID" value="NZ_PVTD01000001.1"/>
</dbReference>
<dbReference type="InterPro" id="IPR003752">
    <property type="entry name" value="DiS_bond_form_DsbB/BdbC"/>
</dbReference>
<dbReference type="PIRSF" id="PIRSF033913">
    <property type="entry name" value="S-S_format_DsbB"/>
    <property type="match status" value="1"/>
</dbReference>
<dbReference type="Pfam" id="PF02600">
    <property type="entry name" value="DsbB"/>
    <property type="match status" value="1"/>
</dbReference>
<proteinExistence type="predicted"/>
<accession>A0A2T0RZU5</accession>
<feature type="transmembrane region" description="Helical" evidence="5">
    <location>
        <begin position="41"/>
        <end position="58"/>
    </location>
</feature>
<evidence type="ECO:0000313" key="7">
    <source>
        <dbReference type="Proteomes" id="UP000239480"/>
    </source>
</evidence>
<dbReference type="GO" id="GO:0015035">
    <property type="term" value="F:protein-disulfide reductase activity"/>
    <property type="evidence" value="ECO:0007669"/>
    <property type="project" value="InterPro"/>
</dbReference>
<evidence type="ECO:0000256" key="2">
    <source>
        <dbReference type="ARBA" id="ARBA00022692"/>
    </source>
</evidence>
<keyword evidence="2 5" id="KW-0812">Transmembrane</keyword>
<dbReference type="EMBL" id="PVTD01000001">
    <property type="protein sequence ID" value="PRY26670.1"/>
    <property type="molecule type" value="Genomic_DNA"/>
</dbReference>
<dbReference type="AlphaFoldDB" id="A0A2T0RZU5"/>
<dbReference type="InterPro" id="IPR024199">
    <property type="entry name" value="Uncharacterised_DsbB"/>
</dbReference>
<dbReference type="OrthoDB" id="9808637at2"/>
<gene>
    <name evidence="6" type="ORF">CLV78_101771</name>
</gene>
<keyword evidence="4 5" id="KW-0472">Membrane</keyword>
<evidence type="ECO:0000313" key="6">
    <source>
        <dbReference type="EMBL" id="PRY26670.1"/>
    </source>
</evidence>
<keyword evidence="7" id="KW-1185">Reference proteome</keyword>
<comment type="subcellular location">
    <subcellularLocation>
        <location evidence="1">Membrane</location>
        <topology evidence="1">Multi-pass membrane protein</topology>
    </subcellularLocation>
</comment>
<name>A0A2T0RZU5_9RHOB</name>
<dbReference type="InterPro" id="IPR023380">
    <property type="entry name" value="DsbB-like_sf"/>
</dbReference>
<feature type="transmembrane region" description="Helical" evidence="5">
    <location>
        <begin position="126"/>
        <end position="151"/>
    </location>
</feature>